<evidence type="ECO:0000313" key="2">
    <source>
        <dbReference type="Proteomes" id="UP000314294"/>
    </source>
</evidence>
<organism evidence="1 2">
    <name type="scientific">Liparis tanakae</name>
    <name type="common">Tanaka's snailfish</name>
    <dbReference type="NCBI Taxonomy" id="230148"/>
    <lineage>
        <taxon>Eukaryota</taxon>
        <taxon>Metazoa</taxon>
        <taxon>Chordata</taxon>
        <taxon>Craniata</taxon>
        <taxon>Vertebrata</taxon>
        <taxon>Euteleostomi</taxon>
        <taxon>Actinopterygii</taxon>
        <taxon>Neopterygii</taxon>
        <taxon>Teleostei</taxon>
        <taxon>Neoteleostei</taxon>
        <taxon>Acanthomorphata</taxon>
        <taxon>Eupercaria</taxon>
        <taxon>Perciformes</taxon>
        <taxon>Cottioidei</taxon>
        <taxon>Cottales</taxon>
        <taxon>Liparidae</taxon>
        <taxon>Liparis</taxon>
    </lineage>
</organism>
<proteinExistence type="predicted"/>
<reference evidence="1 2" key="1">
    <citation type="submission" date="2019-03" db="EMBL/GenBank/DDBJ databases">
        <title>First draft genome of Liparis tanakae, snailfish: a comprehensive survey of snailfish specific genes.</title>
        <authorList>
            <person name="Kim W."/>
            <person name="Song I."/>
            <person name="Jeong J.-H."/>
            <person name="Kim D."/>
            <person name="Kim S."/>
            <person name="Ryu S."/>
            <person name="Song J.Y."/>
            <person name="Lee S.K."/>
        </authorList>
    </citation>
    <scope>NUCLEOTIDE SEQUENCE [LARGE SCALE GENOMIC DNA]</scope>
    <source>
        <tissue evidence="1">Muscle</tissue>
    </source>
</reference>
<sequence>MSSLCLMRVPTVSQRHKENPLVRMVLDRGRAMTEVSAQVTAPGTQMDRLLLLSLLSGQPRRWARDWRNKVGGMMPQWGENGERGL</sequence>
<name>A0A4Z2IQA6_9TELE</name>
<gene>
    <name evidence="1" type="ORF">EYF80_009505</name>
</gene>
<keyword evidence="2" id="KW-1185">Reference proteome</keyword>
<evidence type="ECO:0000313" key="1">
    <source>
        <dbReference type="EMBL" id="TNN80180.1"/>
    </source>
</evidence>
<dbReference type="EMBL" id="SRLO01000056">
    <property type="protein sequence ID" value="TNN80180.1"/>
    <property type="molecule type" value="Genomic_DNA"/>
</dbReference>
<dbReference type="Proteomes" id="UP000314294">
    <property type="component" value="Unassembled WGS sequence"/>
</dbReference>
<comment type="caution">
    <text evidence="1">The sequence shown here is derived from an EMBL/GenBank/DDBJ whole genome shotgun (WGS) entry which is preliminary data.</text>
</comment>
<dbReference type="AlphaFoldDB" id="A0A4Z2IQA6"/>
<protein>
    <submittedName>
        <fullName evidence="1">Uncharacterized protein</fullName>
    </submittedName>
</protein>
<accession>A0A4Z2IQA6</accession>